<dbReference type="InterPro" id="IPR023346">
    <property type="entry name" value="Lysozyme-like_dom_sf"/>
</dbReference>
<name>A0A1Z3N4P1_BDEBC</name>
<feature type="chain" id="PRO_5012735083" evidence="2">
    <location>
        <begin position="23"/>
        <end position="540"/>
    </location>
</feature>
<dbReference type="Proteomes" id="UP000197003">
    <property type="component" value="Chromosome"/>
</dbReference>
<keyword evidence="2" id="KW-0732">Signal</keyword>
<proteinExistence type="inferred from homology"/>
<evidence type="ECO:0000313" key="4">
    <source>
        <dbReference type="EMBL" id="ASD62357.1"/>
    </source>
</evidence>
<dbReference type="GO" id="GO:0016020">
    <property type="term" value="C:membrane"/>
    <property type="evidence" value="ECO:0007669"/>
    <property type="project" value="InterPro"/>
</dbReference>
<dbReference type="PROSITE" id="PS51257">
    <property type="entry name" value="PROKAR_LIPOPROTEIN"/>
    <property type="match status" value="1"/>
</dbReference>
<evidence type="ECO:0000259" key="3">
    <source>
        <dbReference type="Pfam" id="PF01464"/>
    </source>
</evidence>
<evidence type="ECO:0000313" key="5">
    <source>
        <dbReference type="Proteomes" id="UP000197003"/>
    </source>
</evidence>
<comment type="similarity">
    <text evidence="1">Belongs to the transglycosylase Slt family.</text>
</comment>
<dbReference type="PANTHER" id="PTHR37423">
    <property type="entry name" value="SOLUBLE LYTIC MUREIN TRANSGLYCOSYLASE-RELATED"/>
    <property type="match status" value="1"/>
</dbReference>
<sequence length="540" mass="61756">MQKNRFKTLLMISSTFALTLAAAGCYFDAGFGQLLQNVHASPTPVSQEHKEAAELFIQLNEKHNFFAARYKGCHIERNAVLCKSFYKDKSAAGKDKDTRLKAAQLTKLIRQQKWTELSNTSESESVRAVSTLSNKDRHNLTEHILNDKTCISPHLATAIAFKLEEKLPDAKVLSTVRALYARTFDCSTDKEFSDLGLYRGGLFEIWQDNPEQATDFLKKLSTLSKDIALTSRAQFWMNHAAREQGKSVSANTMEDHFTSFPLSYHILTDYATMEDGPYQTVSDLREQRMQTRSSFEDLNGAIQLVEHFMAQQKDALAKRTLEFIDYAELAEAEPGFQLYVATLLAKFDDMNHQRFMVLSRLFQNHPQFKTLKNLNIYYPLAFEDLVIKHHRDQDPFLLLSLIRQESSFNPNTKSPVGATGLMQIMPRTAKDLKKRVVTDKELLDPSSNIQLGARYFAALVKEFKNDHMKALASYNAGSGNVRKWMKRYPVENPLLFVDLIPFDETREYVAGILRNQYWYSKLYPELLVTPQMASQTSAQK</sequence>
<protein>
    <submittedName>
        <fullName evidence="4">Lytic murein transglycosylase</fullName>
    </submittedName>
</protein>
<feature type="domain" description="Transglycosylase SLT" evidence="3">
    <location>
        <begin position="392"/>
        <end position="488"/>
    </location>
</feature>
<dbReference type="SUPFAM" id="SSF53955">
    <property type="entry name" value="Lysozyme-like"/>
    <property type="match status" value="1"/>
</dbReference>
<dbReference type="InterPro" id="IPR008258">
    <property type="entry name" value="Transglycosylase_SLT_dom_1"/>
</dbReference>
<reference evidence="4 5" key="1">
    <citation type="submission" date="2017-04" db="EMBL/GenBank/DDBJ databases">
        <title>Whole genome sequence of Bdellovibrio bacteriovorus strain SSB218315.</title>
        <authorList>
            <person name="Oyedara O."/>
            <person name="Rodriguez-Perez M.A."/>
        </authorList>
    </citation>
    <scope>NUCLEOTIDE SEQUENCE [LARGE SCALE GENOMIC DNA]</scope>
    <source>
        <strain evidence="4 5">SSB218315</strain>
    </source>
</reference>
<dbReference type="GO" id="GO:0008933">
    <property type="term" value="F:peptidoglycan lytic transglycosylase activity"/>
    <property type="evidence" value="ECO:0007669"/>
    <property type="project" value="InterPro"/>
</dbReference>
<dbReference type="PROSITE" id="PS00922">
    <property type="entry name" value="TRANSGLYCOSYLASE"/>
    <property type="match status" value="1"/>
</dbReference>
<accession>A0A1Z3N4P1</accession>
<feature type="signal peptide" evidence="2">
    <location>
        <begin position="1"/>
        <end position="22"/>
    </location>
</feature>
<dbReference type="EMBL" id="CP020946">
    <property type="protein sequence ID" value="ASD62357.1"/>
    <property type="molecule type" value="Genomic_DNA"/>
</dbReference>
<organism evidence="4 5">
    <name type="scientific">Bdellovibrio bacteriovorus</name>
    <dbReference type="NCBI Taxonomy" id="959"/>
    <lineage>
        <taxon>Bacteria</taxon>
        <taxon>Pseudomonadati</taxon>
        <taxon>Bdellovibrionota</taxon>
        <taxon>Bdellovibrionia</taxon>
        <taxon>Bdellovibrionales</taxon>
        <taxon>Pseudobdellovibrionaceae</taxon>
        <taxon>Bdellovibrio</taxon>
    </lineage>
</organism>
<dbReference type="AlphaFoldDB" id="A0A1Z3N4P1"/>
<dbReference type="Pfam" id="PF01464">
    <property type="entry name" value="SLT"/>
    <property type="match status" value="1"/>
</dbReference>
<gene>
    <name evidence="4" type="ORF">B9G79_01645</name>
</gene>
<dbReference type="OrthoDB" id="5298965at2"/>
<dbReference type="GO" id="GO:0000270">
    <property type="term" value="P:peptidoglycan metabolic process"/>
    <property type="evidence" value="ECO:0007669"/>
    <property type="project" value="InterPro"/>
</dbReference>
<dbReference type="InterPro" id="IPR000189">
    <property type="entry name" value="Transglyc_AS"/>
</dbReference>
<evidence type="ECO:0000256" key="1">
    <source>
        <dbReference type="ARBA" id="ARBA00007734"/>
    </source>
</evidence>
<dbReference type="Gene3D" id="1.10.530.10">
    <property type="match status" value="1"/>
</dbReference>
<dbReference type="CDD" id="cd13401">
    <property type="entry name" value="Slt70-like"/>
    <property type="match status" value="1"/>
</dbReference>
<evidence type="ECO:0000256" key="2">
    <source>
        <dbReference type="SAM" id="SignalP"/>
    </source>
</evidence>
<dbReference type="PANTHER" id="PTHR37423:SF2">
    <property type="entry name" value="MEMBRANE-BOUND LYTIC MUREIN TRANSGLYCOSYLASE C"/>
    <property type="match status" value="1"/>
</dbReference>